<dbReference type="Gene3D" id="1.10.8.60">
    <property type="match status" value="1"/>
</dbReference>
<dbReference type="PROSITE" id="PS50045">
    <property type="entry name" value="SIGMA54_INTERACT_4"/>
    <property type="match status" value="1"/>
</dbReference>
<feature type="domain" description="Sigma-54 factor interaction" evidence="5">
    <location>
        <begin position="143"/>
        <end position="371"/>
    </location>
</feature>
<dbReference type="GO" id="GO:0005524">
    <property type="term" value="F:ATP binding"/>
    <property type="evidence" value="ECO:0007669"/>
    <property type="project" value="UniProtKB-KW"/>
</dbReference>
<evidence type="ECO:0000313" key="6">
    <source>
        <dbReference type="EMBL" id="MCR1897396.1"/>
    </source>
</evidence>
<organism evidence="6 7">
    <name type="scientific">Irregularibacter muris</name>
    <dbReference type="NCBI Taxonomy" id="1796619"/>
    <lineage>
        <taxon>Bacteria</taxon>
        <taxon>Bacillati</taxon>
        <taxon>Bacillota</taxon>
        <taxon>Clostridia</taxon>
        <taxon>Eubacteriales</taxon>
        <taxon>Eubacteriaceae</taxon>
        <taxon>Irregularibacter</taxon>
    </lineage>
</organism>
<dbReference type="InterPro" id="IPR002197">
    <property type="entry name" value="HTH_Fis"/>
</dbReference>
<dbReference type="PROSITE" id="PS00676">
    <property type="entry name" value="SIGMA54_INTERACT_2"/>
    <property type="match status" value="1"/>
</dbReference>
<dbReference type="Pfam" id="PF25601">
    <property type="entry name" value="AAA_lid_14"/>
    <property type="match status" value="1"/>
</dbReference>
<evidence type="ECO:0000259" key="5">
    <source>
        <dbReference type="PROSITE" id="PS50045"/>
    </source>
</evidence>
<keyword evidence="3" id="KW-0805">Transcription regulation</keyword>
<dbReference type="InterPro" id="IPR025662">
    <property type="entry name" value="Sigma_54_int_dom_ATP-bd_1"/>
</dbReference>
<sequence length="460" mass="52306">MQTKDLHHIKKAFKETDVICIIDKEGKILYYNNYNDIHNKLGTEDVVGKPLLEVYPWLTEETSTALNVLRTGQAIINQPQVVQLGDGTDVNAINTAFPLKNKEGILGAVSLSYDINSITTPPVPKSLKSRKHNLGARYTFEDIITQNADMIGIINRLKKVSKHNSNIFIYGETGTGKELFVHAIHNASRRSSMPFISQNCAAIPETLMESLIFGTVEGSFTGAVNKKGLFELANGGTIFLDEINSMPLSLQAKLLRVIEDRKVRRIGGNAEFETDVRIIASTNEPPDKLLKNNKFRRDLFYRLSVVNTEIPPLRERKGDIQLLCNHFIHEFNRMFEENVKGLEAQVKKLFMQYHWPGNIREFKNCIEGAFNSVEGNLILLQDIPSYIGKSHRIEMNDDGIDFKIQKELSLRENTEVLEKYLIVEALKKAEKNITRASNLLEIPRQSLYNKLKKYDISQQE</sequence>
<dbReference type="InterPro" id="IPR013656">
    <property type="entry name" value="PAS_4"/>
</dbReference>
<dbReference type="SUPFAM" id="SSF52540">
    <property type="entry name" value="P-loop containing nucleoside triphosphate hydrolases"/>
    <property type="match status" value="1"/>
</dbReference>
<dbReference type="SMART" id="SM00382">
    <property type="entry name" value="AAA"/>
    <property type="match status" value="1"/>
</dbReference>
<evidence type="ECO:0000313" key="7">
    <source>
        <dbReference type="Proteomes" id="UP001205748"/>
    </source>
</evidence>
<dbReference type="PRINTS" id="PR01590">
    <property type="entry name" value="HTHFIS"/>
</dbReference>
<evidence type="ECO:0000256" key="1">
    <source>
        <dbReference type="ARBA" id="ARBA00022741"/>
    </source>
</evidence>
<protein>
    <submittedName>
        <fullName evidence="6">Sigma 54-interacting transcriptional regulator</fullName>
    </submittedName>
</protein>
<dbReference type="SUPFAM" id="SSF46689">
    <property type="entry name" value="Homeodomain-like"/>
    <property type="match status" value="1"/>
</dbReference>
<name>A0AAE3HCH6_9FIRM</name>
<dbReference type="GO" id="GO:0006355">
    <property type="term" value="P:regulation of DNA-templated transcription"/>
    <property type="evidence" value="ECO:0007669"/>
    <property type="project" value="InterPro"/>
</dbReference>
<dbReference type="Gene3D" id="3.30.450.20">
    <property type="entry name" value="PAS domain"/>
    <property type="match status" value="1"/>
</dbReference>
<dbReference type="Gene3D" id="1.10.10.60">
    <property type="entry name" value="Homeodomain-like"/>
    <property type="match status" value="1"/>
</dbReference>
<dbReference type="InterPro" id="IPR002078">
    <property type="entry name" value="Sigma_54_int"/>
</dbReference>
<accession>A0AAE3HCH6</accession>
<proteinExistence type="predicted"/>
<gene>
    <name evidence="6" type="ORF">NSA47_00135</name>
</gene>
<dbReference type="InterPro" id="IPR003593">
    <property type="entry name" value="AAA+_ATPase"/>
</dbReference>
<dbReference type="Pfam" id="PF08448">
    <property type="entry name" value="PAS_4"/>
    <property type="match status" value="1"/>
</dbReference>
<evidence type="ECO:0000256" key="4">
    <source>
        <dbReference type="ARBA" id="ARBA00023163"/>
    </source>
</evidence>
<dbReference type="RefSeq" id="WP_257528804.1">
    <property type="nucleotide sequence ID" value="NZ_JANKAS010000001.1"/>
</dbReference>
<dbReference type="InterPro" id="IPR058031">
    <property type="entry name" value="AAA_lid_NorR"/>
</dbReference>
<dbReference type="PANTHER" id="PTHR32071">
    <property type="entry name" value="TRANSCRIPTIONAL REGULATORY PROTEIN"/>
    <property type="match status" value="1"/>
</dbReference>
<keyword evidence="1" id="KW-0547">Nucleotide-binding</keyword>
<reference evidence="6" key="1">
    <citation type="submission" date="2022-07" db="EMBL/GenBank/DDBJ databases">
        <title>Enhanced cultured diversity of the mouse gut microbiota enables custom-made synthetic communities.</title>
        <authorList>
            <person name="Afrizal A."/>
        </authorList>
    </citation>
    <scope>NUCLEOTIDE SEQUENCE</scope>
    <source>
        <strain evidence="6">DSM 28593</strain>
    </source>
</reference>
<dbReference type="PROSITE" id="PS00675">
    <property type="entry name" value="SIGMA54_INTERACT_1"/>
    <property type="match status" value="1"/>
</dbReference>
<dbReference type="GO" id="GO:0043565">
    <property type="term" value="F:sequence-specific DNA binding"/>
    <property type="evidence" value="ECO:0007669"/>
    <property type="project" value="InterPro"/>
</dbReference>
<keyword evidence="7" id="KW-1185">Reference proteome</keyword>
<dbReference type="Pfam" id="PF02954">
    <property type="entry name" value="HTH_8"/>
    <property type="match status" value="1"/>
</dbReference>
<dbReference type="InterPro" id="IPR025943">
    <property type="entry name" value="Sigma_54_int_dom_ATP-bd_2"/>
</dbReference>
<dbReference type="Proteomes" id="UP001205748">
    <property type="component" value="Unassembled WGS sequence"/>
</dbReference>
<comment type="caution">
    <text evidence="6">The sequence shown here is derived from an EMBL/GenBank/DDBJ whole genome shotgun (WGS) entry which is preliminary data.</text>
</comment>
<dbReference type="InterPro" id="IPR009057">
    <property type="entry name" value="Homeodomain-like_sf"/>
</dbReference>
<dbReference type="SUPFAM" id="SSF55785">
    <property type="entry name" value="PYP-like sensor domain (PAS domain)"/>
    <property type="match status" value="1"/>
</dbReference>
<evidence type="ECO:0000256" key="3">
    <source>
        <dbReference type="ARBA" id="ARBA00023015"/>
    </source>
</evidence>
<dbReference type="PANTHER" id="PTHR32071:SF74">
    <property type="entry name" value="TRANSCRIPTIONAL ACTIVATOR ROCR"/>
    <property type="match status" value="1"/>
</dbReference>
<keyword evidence="4" id="KW-0804">Transcription</keyword>
<dbReference type="InterPro" id="IPR027417">
    <property type="entry name" value="P-loop_NTPase"/>
</dbReference>
<keyword evidence="2" id="KW-0067">ATP-binding</keyword>
<dbReference type="AlphaFoldDB" id="A0AAE3HCH6"/>
<dbReference type="FunFam" id="3.40.50.300:FF:000006">
    <property type="entry name" value="DNA-binding transcriptional regulator NtrC"/>
    <property type="match status" value="1"/>
</dbReference>
<evidence type="ECO:0000256" key="2">
    <source>
        <dbReference type="ARBA" id="ARBA00022840"/>
    </source>
</evidence>
<dbReference type="Pfam" id="PF00158">
    <property type="entry name" value="Sigma54_activat"/>
    <property type="match status" value="1"/>
</dbReference>
<dbReference type="CDD" id="cd00009">
    <property type="entry name" value="AAA"/>
    <property type="match status" value="1"/>
</dbReference>
<dbReference type="Gene3D" id="3.40.50.300">
    <property type="entry name" value="P-loop containing nucleotide triphosphate hydrolases"/>
    <property type="match status" value="1"/>
</dbReference>
<dbReference type="InterPro" id="IPR035965">
    <property type="entry name" value="PAS-like_dom_sf"/>
</dbReference>
<dbReference type="EMBL" id="JANKAS010000001">
    <property type="protein sequence ID" value="MCR1897396.1"/>
    <property type="molecule type" value="Genomic_DNA"/>
</dbReference>